<dbReference type="HAMAP" id="MF_00373">
    <property type="entry name" value="Ribosomal_bL28"/>
    <property type="match status" value="1"/>
</dbReference>
<dbReference type="InterPro" id="IPR050096">
    <property type="entry name" value="Bacterial_rp_bL28"/>
</dbReference>
<dbReference type="AlphaFoldDB" id="A0A7J0BI54"/>
<gene>
    <name evidence="5 7" type="primary">rpmB</name>
    <name evidence="7" type="ORF">DSM101010T_17110</name>
</gene>
<dbReference type="InterPro" id="IPR026569">
    <property type="entry name" value="Ribosomal_bL28"/>
</dbReference>
<protein>
    <recommendedName>
        <fullName evidence="4 5">Large ribosomal subunit protein bL28</fullName>
    </recommendedName>
</protein>
<comment type="caution">
    <text evidence="7">The sequence shown here is derived from an EMBL/GenBank/DDBJ whole genome shotgun (WGS) entry which is preliminary data.</text>
</comment>
<evidence type="ECO:0000256" key="5">
    <source>
        <dbReference type="HAMAP-Rule" id="MF_00373"/>
    </source>
</evidence>
<dbReference type="InterPro" id="IPR037147">
    <property type="entry name" value="Ribosomal_bL28_sf"/>
</dbReference>
<dbReference type="PANTHER" id="PTHR39080:SF1">
    <property type="entry name" value="LARGE RIBOSOMAL SUBUNIT PROTEIN BL28A"/>
    <property type="match status" value="1"/>
</dbReference>
<evidence type="ECO:0000256" key="6">
    <source>
        <dbReference type="SAM" id="MobiDB-lite"/>
    </source>
</evidence>
<dbReference type="GO" id="GO:1990904">
    <property type="term" value="C:ribonucleoprotein complex"/>
    <property type="evidence" value="ECO:0007669"/>
    <property type="project" value="UniProtKB-KW"/>
</dbReference>
<evidence type="ECO:0000256" key="1">
    <source>
        <dbReference type="ARBA" id="ARBA00008760"/>
    </source>
</evidence>
<dbReference type="EMBL" id="BLVO01000013">
    <property type="protein sequence ID" value="GFM33346.1"/>
    <property type="molecule type" value="Genomic_DNA"/>
</dbReference>
<dbReference type="PANTHER" id="PTHR39080">
    <property type="entry name" value="50S RIBOSOMAL PROTEIN L28"/>
    <property type="match status" value="1"/>
</dbReference>
<keyword evidence="3 5" id="KW-0687">Ribonucleoprotein</keyword>
<dbReference type="Proteomes" id="UP000503840">
    <property type="component" value="Unassembled WGS sequence"/>
</dbReference>
<dbReference type="Gene3D" id="2.30.170.40">
    <property type="entry name" value="Ribosomal protein L28/L24"/>
    <property type="match status" value="1"/>
</dbReference>
<dbReference type="GO" id="GO:0003735">
    <property type="term" value="F:structural constituent of ribosome"/>
    <property type="evidence" value="ECO:0007669"/>
    <property type="project" value="InterPro"/>
</dbReference>
<accession>A0A7J0BI54</accession>
<evidence type="ECO:0000256" key="3">
    <source>
        <dbReference type="ARBA" id="ARBA00023274"/>
    </source>
</evidence>
<evidence type="ECO:0000256" key="4">
    <source>
        <dbReference type="ARBA" id="ARBA00035174"/>
    </source>
</evidence>
<name>A0A7J0BI54_9BACT</name>
<keyword evidence="2 5" id="KW-0689">Ribosomal protein</keyword>
<feature type="region of interest" description="Disordered" evidence="6">
    <location>
        <begin position="1"/>
        <end position="21"/>
    </location>
</feature>
<dbReference type="InterPro" id="IPR001383">
    <property type="entry name" value="Ribosomal_bL28_bact-type"/>
</dbReference>
<dbReference type="RefSeq" id="WP_174405014.1">
    <property type="nucleotide sequence ID" value="NZ_BLVO01000013.1"/>
</dbReference>
<dbReference type="InterPro" id="IPR034704">
    <property type="entry name" value="Ribosomal_bL28/bL31-like_sf"/>
</dbReference>
<evidence type="ECO:0000313" key="8">
    <source>
        <dbReference type="Proteomes" id="UP000503840"/>
    </source>
</evidence>
<keyword evidence="8" id="KW-1185">Reference proteome</keyword>
<proteinExistence type="inferred from homology"/>
<dbReference type="SUPFAM" id="SSF143800">
    <property type="entry name" value="L28p-like"/>
    <property type="match status" value="1"/>
</dbReference>
<dbReference type="NCBIfam" id="TIGR00009">
    <property type="entry name" value="L28"/>
    <property type="match status" value="1"/>
</dbReference>
<reference evidence="7 8" key="1">
    <citation type="submission" date="2020-05" db="EMBL/GenBank/DDBJ databases">
        <title>Draft genome sequence of Desulfovibrio sp. strain HN2T.</title>
        <authorList>
            <person name="Ueno A."/>
            <person name="Tamazawa S."/>
            <person name="Tamamura S."/>
            <person name="Murakami T."/>
            <person name="Kiyama T."/>
            <person name="Inomata H."/>
            <person name="Amano Y."/>
            <person name="Miyakawa K."/>
            <person name="Tamaki H."/>
            <person name="Naganuma T."/>
            <person name="Kaneko K."/>
        </authorList>
    </citation>
    <scope>NUCLEOTIDE SEQUENCE [LARGE SCALE GENOMIC DNA]</scope>
    <source>
        <strain evidence="7 8">HN2</strain>
    </source>
</reference>
<dbReference type="Gene3D" id="2.20.150.30">
    <property type="match status" value="1"/>
</dbReference>
<dbReference type="GO" id="GO:0005840">
    <property type="term" value="C:ribosome"/>
    <property type="evidence" value="ECO:0007669"/>
    <property type="project" value="UniProtKB-KW"/>
</dbReference>
<organism evidence="7 8">
    <name type="scientific">Desulfovibrio subterraneus</name>
    <dbReference type="NCBI Taxonomy" id="2718620"/>
    <lineage>
        <taxon>Bacteria</taxon>
        <taxon>Pseudomonadati</taxon>
        <taxon>Thermodesulfobacteriota</taxon>
        <taxon>Desulfovibrionia</taxon>
        <taxon>Desulfovibrionales</taxon>
        <taxon>Desulfovibrionaceae</taxon>
        <taxon>Desulfovibrio</taxon>
    </lineage>
</organism>
<dbReference type="GO" id="GO:0006412">
    <property type="term" value="P:translation"/>
    <property type="evidence" value="ECO:0007669"/>
    <property type="project" value="UniProtKB-UniRule"/>
</dbReference>
<evidence type="ECO:0000313" key="7">
    <source>
        <dbReference type="EMBL" id="GFM33346.1"/>
    </source>
</evidence>
<dbReference type="Pfam" id="PF00830">
    <property type="entry name" value="Ribosomal_L28"/>
    <property type="match status" value="1"/>
</dbReference>
<sequence>MSRECAICGKKPQTGNQVSHSNIKTKRRFLPNLQSVRHQLPSGEVKHMSVCTRCIRSGAVVKPVTAKKA</sequence>
<evidence type="ECO:0000256" key="2">
    <source>
        <dbReference type="ARBA" id="ARBA00022980"/>
    </source>
</evidence>
<comment type="similarity">
    <text evidence="1 5">Belongs to the bacterial ribosomal protein bL28 family.</text>
</comment>